<dbReference type="EMBL" id="PQFF01000093">
    <property type="protein sequence ID" value="RHZ83021.1"/>
    <property type="molecule type" value="Genomic_DNA"/>
</dbReference>
<dbReference type="Gene3D" id="1.10.510.10">
    <property type="entry name" value="Transferase(Phosphotransferase) domain 1"/>
    <property type="match status" value="1"/>
</dbReference>
<dbReference type="SUPFAM" id="SSF56112">
    <property type="entry name" value="Protein kinase-like (PK-like)"/>
    <property type="match status" value="1"/>
</dbReference>
<dbReference type="Proteomes" id="UP000266861">
    <property type="component" value="Unassembled WGS sequence"/>
</dbReference>
<dbReference type="GO" id="GO:0004674">
    <property type="term" value="F:protein serine/threonine kinase activity"/>
    <property type="evidence" value="ECO:0007669"/>
    <property type="project" value="TreeGrafter"/>
</dbReference>
<dbReference type="PANTHER" id="PTHR44329">
    <property type="entry name" value="SERINE/THREONINE-PROTEIN KINASE TNNI3K-RELATED"/>
    <property type="match status" value="1"/>
</dbReference>
<sequence>MSNELCTFCWQISNKDYLSKCKSCNNRDYGRCYQCGEIKVKSNWCLGCKPLEVIPTFQFWTSGNEEVDKLIQENQLNPDWDYLKWIEFDEIVDIQFLSKGGFGSVYTAKWKNMDVALKKLNDSTIISKDFIDELRAHTENYSHTIAQIYGLTRDSNTKEYALVMSYYPGGDWRKVIRDKDSPLLWEDKLGIIYDIANALAVIHENGFVHCDLHPGNTLKGEFGTYLSDLGLCKPVNYQLKKTDEVFGIIPYMAPEVLDGKPYTPASDVYSLGIIIWELAARKAPFKDRPHDANLIMDIFDGRTFPKTNKTIPYKIEELMKSCCHKDPSKRPSSKEIVRTAYVLHSTLKYEYENIEYYESFKKADEEIEKSWTNVNNDDDDDDDDYKSIHPGAHYASRSLTQEIKTAKIMINRRQDNRDDEEMLQWSDSDLVTDDYEDN</sequence>
<dbReference type="InterPro" id="IPR000719">
    <property type="entry name" value="Prot_kinase_dom"/>
</dbReference>
<dbReference type="AlphaFoldDB" id="A0A397J4L2"/>
<dbReference type="InterPro" id="IPR011009">
    <property type="entry name" value="Kinase-like_dom_sf"/>
</dbReference>
<comment type="caution">
    <text evidence="3">The sequence shown here is derived from an EMBL/GenBank/DDBJ whole genome shotgun (WGS) entry which is preliminary data.</text>
</comment>
<dbReference type="GO" id="GO:0005524">
    <property type="term" value="F:ATP binding"/>
    <property type="evidence" value="ECO:0007669"/>
    <property type="project" value="InterPro"/>
</dbReference>
<reference evidence="3 4" key="1">
    <citation type="submission" date="2018-08" db="EMBL/GenBank/DDBJ databases">
        <title>Genome and evolution of the arbuscular mycorrhizal fungus Diversispora epigaea (formerly Glomus versiforme) and its bacterial endosymbionts.</title>
        <authorList>
            <person name="Sun X."/>
            <person name="Fei Z."/>
            <person name="Harrison M."/>
        </authorList>
    </citation>
    <scope>NUCLEOTIDE SEQUENCE [LARGE SCALE GENOMIC DNA]</scope>
    <source>
        <strain evidence="3 4">IT104</strain>
    </source>
</reference>
<accession>A0A397J4L2</accession>
<proteinExistence type="predicted"/>
<organism evidence="3 4">
    <name type="scientific">Diversispora epigaea</name>
    <dbReference type="NCBI Taxonomy" id="1348612"/>
    <lineage>
        <taxon>Eukaryota</taxon>
        <taxon>Fungi</taxon>
        <taxon>Fungi incertae sedis</taxon>
        <taxon>Mucoromycota</taxon>
        <taxon>Glomeromycotina</taxon>
        <taxon>Glomeromycetes</taxon>
        <taxon>Diversisporales</taxon>
        <taxon>Diversisporaceae</taxon>
        <taxon>Diversispora</taxon>
    </lineage>
</organism>
<dbReference type="OrthoDB" id="346907at2759"/>
<evidence type="ECO:0000259" key="2">
    <source>
        <dbReference type="PROSITE" id="PS50011"/>
    </source>
</evidence>
<name>A0A397J4L2_9GLOM</name>
<evidence type="ECO:0000313" key="4">
    <source>
        <dbReference type="Proteomes" id="UP000266861"/>
    </source>
</evidence>
<dbReference type="STRING" id="1348612.A0A397J4L2"/>
<feature type="domain" description="Protein kinase" evidence="2">
    <location>
        <begin position="91"/>
        <end position="347"/>
    </location>
</feature>
<evidence type="ECO:0000313" key="3">
    <source>
        <dbReference type="EMBL" id="RHZ83021.1"/>
    </source>
</evidence>
<evidence type="ECO:0000256" key="1">
    <source>
        <dbReference type="SAM" id="MobiDB-lite"/>
    </source>
</evidence>
<dbReference type="PROSITE" id="PS50011">
    <property type="entry name" value="PROTEIN_KINASE_DOM"/>
    <property type="match status" value="1"/>
</dbReference>
<keyword evidence="4" id="KW-1185">Reference proteome</keyword>
<gene>
    <name evidence="3" type="ORF">Glove_100g27</name>
</gene>
<dbReference type="InterPro" id="IPR051681">
    <property type="entry name" value="Ser/Thr_Kinases-Pseudokinases"/>
</dbReference>
<feature type="region of interest" description="Disordered" evidence="1">
    <location>
        <begin position="415"/>
        <end position="438"/>
    </location>
</feature>
<protein>
    <recommendedName>
        <fullName evidence="2">Protein kinase domain-containing protein</fullName>
    </recommendedName>
</protein>
<dbReference type="Pfam" id="PF00069">
    <property type="entry name" value="Pkinase"/>
    <property type="match status" value="1"/>
</dbReference>